<dbReference type="Proteomes" id="UP001300672">
    <property type="component" value="Chromosome"/>
</dbReference>
<comment type="similarity">
    <text evidence="1">Belongs to the bactofilin family.</text>
</comment>
<sequence length="119" mass="12660">MANKNGSSASLFERDIEIIGDINFSNTLYIHGKVSGNISAPMNSNAALYVQTGSQINGEIRAPAIVVAGKIHGDLFATRRISLKSTAEVIGNIHYTELQMEEGADINGILTCLNSNLPA</sequence>
<dbReference type="EMBL" id="CP124755">
    <property type="protein sequence ID" value="WGZ90665.1"/>
    <property type="molecule type" value="Genomic_DNA"/>
</dbReference>
<protein>
    <submittedName>
        <fullName evidence="2">Polymer-forming cytoskeletal protein</fullName>
    </submittedName>
</protein>
<accession>A0AA95H5I8</accession>
<dbReference type="Pfam" id="PF04519">
    <property type="entry name" value="Bactofilin"/>
    <property type="match status" value="1"/>
</dbReference>
<proteinExistence type="inferred from homology"/>
<dbReference type="KEGG" id="tdu:QJT80_14410"/>
<evidence type="ECO:0000313" key="2">
    <source>
        <dbReference type="EMBL" id="WGZ90665.1"/>
    </source>
</evidence>
<name>A0AA95H5I8_9GAMM</name>
<dbReference type="AlphaFoldDB" id="A0AA95H5I8"/>
<gene>
    <name evidence="2" type="ORF">QJT80_14410</name>
</gene>
<reference evidence="2" key="2">
    <citation type="submission" date="2023-04" db="EMBL/GenBank/DDBJ databases">
        <authorList>
            <person name="Beletskiy A.V."/>
            <person name="Mardanov A.V."/>
            <person name="Ravin N.V."/>
        </authorList>
    </citation>
    <scope>NUCLEOTIDE SEQUENCE</scope>
    <source>
        <strain evidence="2">GKL-01</strain>
    </source>
</reference>
<dbReference type="PANTHER" id="PTHR35024:SF4">
    <property type="entry name" value="POLYMER-FORMING CYTOSKELETAL PROTEIN"/>
    <property type="match status" value="1"/>
</dbReference>
<dbReference type="PANTHER" id="PTHR35024">
    <property type="entry name" value="HYPOTHETICAL CYTOSOLIC PROTEIN"/>
    <property type="match status" value="1"/>
</dbReference>
<organism evidence="2">
    <name type="scientific">Candidatus Thiocaldithrix dubininis</name>
    <dbReference type="NCBI Taxonomy" id="3080823"/>
    <lineage>
        <taxon>Bacteria</taxon>
        <taxon>Pseudomonadati</taxon>
        <taxon>Pseudomonadota</taxon>
        <taxon>Gammaproteobacteria</taxon>
        <taxon>Thiotrichales</taxon>
        <taxon>Thiotrichaceae</taxon>
        <taxon>Candidatus Thiocaldithrix</taxon>
    </lineage>
</organism>
<reference evidence="2" key="1">
    <citation type="journal article" date="2023" name="Int. J. Mol. Sci.">
        <title>Metagenomics Revealed a New Genus 'Candidatus Thiocaldithrix dubininis' gen. nov., sp. nov. and a New Species 'Candidatus Thiothrix putei' sp. nov. in the Family Thiotrichaceae, Some Members of Which Have Traits of Both Na+- and H+-Motive Energetics.</title>
        <authorList>
            <person name="Ravin N.V."/>
            <person name="Muntyan M.S."/>
            <person name="Smolyakov D.D."/>
            <person name="Rudenko T.S."/>
            <person name="Beletsky A.V."/>
            <person name="Mardanov A.V."/>
            <person name="Grabovich M.Y."/>
        </authorList>
    </citation>
    <scope>NUCLEOTIDE SEQUENCE</scope>
    <source>
        <strain evidence="2">GKL-01</strain>
    </source>
</reference>
<evidence type="ECO:0000256" key="1">
    <source>
        <dbReference type="ARBA" id="ARBA00044755"/>
    </source>
</evidence>
<dbReference type="InterPro" id="IPR007607">
    <property type="entry name" value="BacA/B"/>
</dbReference>